<dbReference type="Proteomes" id="UP001392437">
    <property type="component" value="Unassembled WGS sequence"/>
</dbReference>
<evidence type="ECO:0000256" key="1">
    <source>
        <dbReference type="SAM" id="MobiDB-lite"/>
    </source>
</evidence>
<name>A0AAW0R500_9PEZI</name>
<evidence type="ECO:0000313" key="2">
    <source>
        <dbReference type="EMBL" id="KAK8124002.1"/>
    </source>
</evidence>
<dbReference type="AlphaFoldDB" id="A0AAW0R500"/>
<protein>
    <submittedName>
        <fullName evidence="2">Uncharacterized protein</fullName>
    </submittedName>
</protein>
<dbReference type="EMBL" id="JAQQWP010000003">
    <property type="protein sequence ID" value="KAK8124002.1"/>
    <property type="molecule type" value="Genomic_DNA"/>
</dbReference>
<reference evidence="2 3" key="1">
    <citation type="submission" date="2023-01" db="EMBL/GenBank/DDBJ databases">
        <title>Analysis of 21 Apiospora genomes using comparative genomics revels a genus with tremendous synthesis potential of carbohydrate active enzymes and secondary metabolites.</title>
        <authorList>
            <person name="Sorensen T."/>
        </authorList>
    </citation>
    <scope>NUCLEOTIDE SEQUENCE [LARGE SCALE GENOMIC DNA]</scope>
    <source>
        <strain evidence="2 3">CBS 117206</strain>
    </source>
</reference>
<comment type="caution">
    <text evidence="2">The sequence shown here is derived from an EMBL/GenBank/DDBJ whole genome shotgun (WGS) entry which is preliminary data.</text>
</comment>
<organism evidence="2 3">
    <name type="scientific">Apiospora kogelbergensis</name>
    <dbReference type="NCBI Taxonomy" id="1337665"/>
    <lineage>
        <taxon>Eukaryota</taxon>
        <taxon>Fungi</taxon>
        <taxon>Dikarya</taxon>
        <taxon>Ascomycota</taxon>
        <taxon>Pezizomycotina</taxon>
        <taxon>Sordariomycetes</taxon>
        <taxon>Xylariomycetidae</taxon>
        <taxon>Amphisphaeriales</taxon>
        <taxon>Apiosporaceae</taxon>
        <taxon>Apiospora</taxon>
    </lineage>
</organism>
<evidence type="ECO:0000313" key="3">
    <source>
        <dbReference type="Proteomes" id="UP001392437"/>
    </source>
</evidence>
<keyword evidence="3" id="KW-1185">Reference proteome</keyword>
<proteinExistence type="predicted"/>
<sequence>MSSYASHNAIPVTHLEPTAALQRLIVDIRRPVLGLSDTKTRIKQQAFQADATWLLQELGSWKHDPRSNLYGFYFEVRCDEGFNRDVSRLNGNPSASALSSIESIPFVQSLQVAIHPGLALYGLALAQNLSTLQDIMIDWIDDRPKWHRRRRQDRVEFAKGVLGLRTLPQLEELDINCHNRNDPKNQDFIDQNLEDEDGVDPLCDALRRLGQTEGSPLRRLTLSNFMISQDLFCDRLPSRSADVDTATWPSLEELRLNEFSGVAPSGKCDDEDDEHGEDGDSDDWDSVDEDDEDSEDGGYEADTYEDDADFDGWDSVPIPPRPYWTRATVEDDSSHEESANRLRLPNAMKRHKPVHTSDSSFFSYNPRQKILDEWRKWLGPDGLIFQVGNIGLFKEL</sequence>
<feature type="compositionally biased region" description="Acidic residues" evidence="1">
    <location>
        <begin position="269"/>
        <end position="312"/>
    </location>
</feature>
<gene>
    <name evidence="2" type="ORF">PG999_003920</name>
</gene>
<accession>A0AAW0R500</accession>
<feature type="region of interest" description="Disordered" evidence="1">
    <location>
        <begin position="259"/>
        <end position="342"/>
    </location>
</feature>